<dbReference type="FunFam" id="3.40.50.300:FF:001447">
    <property type="entry name" value="Ras-related protein Rab-1B"/>
    <property type="match status" value="1"/>
</dbReference>
<sequence>MARTSSTGKERVRLQRLLHNDEKIRTVEVEDKTVKLQIWDTAGQERFRTITSSYYRGAHGIINNIAEHGHNAAKHVASLISVDTPKVGPDIQQCTTKKRAFDLLELDHRRKKAMKKLFINKVQDTLSTNGSRHLKILESGKKEQNLGAETEHDRGNAGAELGAQEHNLNARARLTAGVCRHKVTADEGTEATEGVVSAAHVLEDGTTVTPGTGRSTDHQYSERASDSSTAVGSSKGLNASLRRLYRSMNVPVSCPLPSLVQLMAASKRSRVSNCAVVGSVFAAAK</sequence>
<reference evidence="6 7" key="1">
    <citation type="journal article" date="2018" name="Nat. Genet.">
        <title>Extensive intraspecific gene order and gene structural variations between Mo17 and other maize genomes.</title>
        <authorList>
            <person name="Sun S."/>
            <person name="Zhou Y."/>
            <person name="Chen J."/>
            <person name="Shi J."/>
            <person name="Zhao H."/>
            <person name="Zhao H."/>
            <person name="Song W."/>
            <person name="Zhang M."/>
            <person name="Cui Y."/>
            <person name="Dong X."/>
            <person name="Liu H."/>
            <person name="Ma X."/>
            <person name="Jiao Y."/>
            <person name="Wang B."/>
            <person name="Wei X."/>
            <person name="Stein J.C."/>
            <person name="Glaubitz J.C."/>
            <person name="Lu F."/>
            <person name="Yu G."/>
            <person name="Liang C."/>
            <person name="Fengler K."/>
            <person name="Li B."/>
            <person name="Rafalski A."/>
            <person name="Schnable P.S."/>
            <person name="Ware D.H."/>
            <person name="Buckler E.S."/>
            <person name="Lai J."/>
        </authorList>
    </citation>
    <scope>NUCLEOTIDE SEQUENCE [LARGE SCALE GENOMIC DNA]</scope>
    <source>
        <strain evidence="7">cv. Missouri 17</strain>
        <tissue evidence="6">Seedling</tissue>
    </source>
</reference>
<dbReference type="EMBL" id="NCVQ01000002">
    <property type="protein sequence ID" value="PWZ44756.1"/>
    <property type="molecule type" value="Genomic_DNA"/>
</dbReference>
<gene>
    <name evidence="6" type="primary">YPTM1_1</name>
    <name evidence="6" type="ORF">Zm00014a_002640</name>
</gene>
<dbReference type="InterPro" id="IPR050227">
    <property type="entry name" value="Rab"/>
</dbReference>
<comment type="subcellular location">
    <subcellularLocation>
        <location evidence="4">Endomembrane system</location>
        <topology evidence="4">Lipid-anchor</topology>
    </subcellularLocation>
</comment>
<evidence type="ECO:0000313" key="7">
    <source>
        <dbReference type="Proteomes" id="UP000251960"/>
    </source>
</evidence>
<keyword evidence="2" id="KW-0547">Nucleotide-binding</keyword>
<dbReference type="GO" id="GO:0005525">
    <property type="term" value="F:GTP binding"/>
    <property type="evidence" value="ECO:0007669"/>
    <property type="project" value="UniProtKB-KW"/>
</dbReference>
<dbReference type="InterPro" id="IPR001806">
    <property type="entry name" value="Small_GTPase"/>
</dbReference>
<dbReference type="GO" id="GO:0003924">
    <property type="term" value="F:GTPase activity"/>
    <property type="evidence" value="ECO:0007669"/>
    <property type="project" value="InterPro"/>
</dbReference>
<evidence type="ECO:0000256" key="4">
    <source>
        <dbReference type="ARBA" id="ARBA00037868"/>
    </source>
</evidence>
<comment type="caution">
    <text evidence="6">The sequence shown here is derived from an EMBL/GenBank/DDBJ whole genome shotgun (WGS) entry which is preliminary data.</text>
</comment>
<keyword evidence="3" id="KW-0342">GTP-binding</keyword>
<dbReference type="PROSITE" id="PS51419">
    <property type="entry name" value="RAB"/>
    <property type="match status" value="1"/>
</dbReference>
<dbReference type="SUPFAM" id="SSF52540">
    <property type="entry name" value="P-loop containing nucleoside triphosphate hydrolases"/>
    <property type="match status" value="1"/>
</dbReference>
<feature type="compositionally biased region" description="Basic and acidic residues" evidence="5">
    <location>
        <begin position="215"/>
        <end position="225"/>
    </location>
</feature>
<accession>A0A3L6G8R1</accession>
<protein>
    <submittedName>
        <fullName evidence="6">GTP-binding protein YPTM1</fullName>
    </submittedName>
</protein>
<name>A0A3L6G8R1_MAIZE</name>
<dbReference type="Pfam" id="PF00071">
    <property type="entry name" value="Ras"/>
    <property type="match status" value="1"/>
</dbReference>
<dbReference type="GO" id="GO:0012505">
    <property type="term" value="C:endomembrane system"/>
    <property type="evidence" value="ECO:0007669"/>
    <property type="project" value="UniProtKB-SubCell"/>
</dbReference>
<dbReference type="InterPro" id="IPR027417">
    <property type="entry name" value="P-loop_NTPase"/>
</dbReference>
<evidence type="ECO:0000256" key="1">
    <source>
        <dbReference type="ARBA" id="ARBA00006270"/>
    </source>
</evidence>
<evidence type="ECO:0000256" key="2">
    <source>
        <dbReference type="ARBA" id="ARBA00022741"/>
    </source>
</evidence>
<dbReference type="AlphaFoldDB" id="A0A3L6G8R1"/>
<comment type="similarity">
    <text evidence="1">Belongs to the small GTPase superfamily. Rab family.</text>
</comment>
<dbReference type="Proteomes" id="UP000251960">
    <property type="component" value="Chromosome 10"/>
</dbReference>
<evidence type="ECO:0000256" key="3">
    <source>
        <dbReference type="ARBA" id="ARBA00023134"/>
    </source>
</evidence>
<feature type="region of interest" description="Disordered" evidence="5">
    <location>
        <begin position="205"/>
        <end position="234"/>
    </location>
</feature>
<proteinExistence type="inferred from homology"/>
<dbReference type="Gene3D" id="3.40.50.300">
    <property type="entry name" value="P-loop containing nucleotide triphosphate hydrolases"/>
    <property type="match status" value="1"/>
</dbReference>
<dbReference type="SMART" id="SM00175">
    <property type="entry name" value="RAB"/>
    <property type="match status" value="1"/>
</dbReference>
<evidence type="ECO:0000313" key="6">
    <source>
        <dbReference type="EMBL" id="PWZ44756.1"/>
    </source>
</evidence>
<dbReference type="PANTHER" id="PTHR47977">
    <property type="entry name" value="RAS-RELATED PROTEIN RAB"/>
    <property type="match status" value="1"/>
</dbReference>
<organism evidence="6 7">
    <name type="scientific">Zea mays</name>
    <name type="common">Maize</name>
    <dbReference type="NCBI Taxonomy" id="4577"/>
    <lineage>
        <taxon>Eukaryota</taxon>
        <taxon>Viridiplantae</taxon>
        <taxon>Streptophyta</taxon>
        <taxon>Embryophyta</taxon>
        <taxon>Tracheophyta</taxon>
        <taxon>Spermatophyta</taxon>
        <taxon>Magnoliopsida</taxon>
        <taxon>Liliopsida</taxon>
        <taxon>Poales</taxon>
        <taxon>Poaceae</taxon>
        <taxon>PACMAD clade</taxon>
        <taxon>Panicoideae</taxon>
        <taxon>Andropogonodae</taxon>
        <taxon>Andropogoneae</taxon>
        <taxon>Tripsacinae</taxon>
        <taxon>Zea</taxon>
    </lineage>
</organism>
<evidence type="ECO:0000256" key="5">
    <source>
        <dbReference type="SAM" id="MobiDB-lite"/>
    </source>
</evidence>
<dbReference type="ExpressionAtlas" id="A0A3L6G8R1">
    <property type="expression patterns" value="baseline and differential"/>
</dbReference>